<name>A0AAC9BXE7_9PSED</name>
<proteinExistence type="predicted"/>
<dbReference type="EMBL" id="CP015852">
    <property type="protein sequence ID" value="ANI01037.1"/>
    <property type="molecule type" value="Genomic_DNA"/>
</dbReference>
<organism evidence="1 2">
    <name type="scientific">Pseudomonas koreensis</name>
    <dbReference type="NCBI Taxonomy" id="198620"/>
    <lineage>
        <taxon>Bacteria</taxon>
        <taxon>Pseudomonadati</taxon>
        <taxon>Pseudomonadota</taxon>
        <taxon>Gammaproteobacteria</taxon>
        <taxon>Pseudomonadales</taxon>
        <taxon>Pseudomonadaceae</taxon>
        <taxon>Pseudomonas</taxon>
    </lineage>
</organism>
<dbReference type="AlphaFoldDB" id="A0AAC9BXE7"/>
<evidence type="ECO:0000313" key="2">
    <source>
        <dbReference type="Proteomes" id="UP000078142"/>
    </source>
</evidence>
<gene>
    <name evidence="1" type="ORF">A8L59_24615</name>
</gene>
<accession>A0AAC9BXE7</accession>
<reference evidence="1 2" key="1">
    <citation type="submission" date="2016-05" db="EMBL/GenBank/DDBJ databases">
        <authorList>
            <person name="Wang S."/>
            <person name="Zhu B."/>
        </authorList>
    </citation>
    <scope>NUCLEOTIDE SEQUENCE [LARGE SCALE GENOMIC DNA]</scope>
    <source>
        <strain evidence="1 2">CRS05-R5</strain>
    </source>
</reference>
<dbReference type="Proteomes" id="UP000078142">
    <property type="component" value="Chromosome"/>
</dbReference>
<evidence type="ECO:0000313" key="1">
    <source>
        <dbReference type="EMBL" id="ANI01037.1"/>
    </source>
</evidence>
<protein>
    <submittedName>
        <fullName evidence="1">Uncharacterized protein</fullName>
    </submittedName>
</protein>
<sequence length="129" mass="13667">MRLIAGGLLLASGHKVSAEAANFSYTALITSQGKVLAQSPAWISYVNHAPRAGYFSDYKVVLKEGVFEGAPGFCAVSVVDVDTLDDVFYAQAKLSGTPTRHSVKVITHQIGSADPQANASKSFMLMCAK</sequence>